<dbReference type="EMBL" id="JACHEN010000012">
    <property type="protein sequence ID" value="MBB6216075.1"/>
    <property type="molecule type" value="Genomic_DNA"/>
</dbReference>
<dbReference type="Proteomes" id="UP000579281">
    <property type="component" value="Unassembled WGS sequence"/>
</dbReference>
<sequence length="63" mass="7649">MKQSWCVNTTNGEKRIRLKQFYNDWNQTPDRKLFAKVFEKCEEITEFILENAEDGFEEVIEEE</sequence>
<protein>
    <submittedName>
        <fullName evidence="1">Uncharacterized protein</fullName>
    </submittedName>
</protein>
<comment type="caution">
    <text evidence="1">The sequence shown here is derived from an EMBL/GenBank/DDBJ whole genome shotgun (WGS) entry which is preliminary data.</text>
</comment>
<organism evidence="1 2">
    <name type="scientific">Anaerosolibacter carboniphilus</name>
    <dbReference type="NCBI Taxonomy" id="1417629"/>
    <lineage>
        <taxon>Bacteria</taxon>
        <taxon>Bacillati</taxon>
        <taxon>Bacillota</taxon>
        <taxon>Clostridia</taxon>
        <taxon>Peptostreptococcales</taxon>
        <taxon>Thermotaleaceae</taxon>
        <taxon>Anaerosolibacter</taxon>
    </lineage>
</organism>
<reference evidence="1 2" key="1">
    <citation type="submission" date="2020-08" db="EMBL/GenBank/DDBJ databases">
        <title>Genomic Encyclopedia of Type Strains, Phase IV (KMG-IV): sequencing the most valuable type-strain genomes for metagenomic binning, comparative biology and taxonomic classification.</title>
        <authorList>
            <person name="Goeker M."/>
        </authorList>
    </citation>
    <scope>NUCLEOTIDE SEQUENCE [LARGE SCALE GENOMIC DNA]</scope>
    <source>
        <strain evidence="1 2">DSM 103526</strain>
    </source>
</reference>
<gene>
    <name evidence="1" type="ORF">HNQ80_002174</name>
</gene>
<evidence type="ECO:0000313" key="1">
    <source>
        <dbReference type="EMBL" id="MBB6216075.1"/>
    </source>
</evidence>
<dbReference type="RefSeq" id="WP_184310620.1">
    <property type="nucleotide sequence ID" value="NZ_JACHEN010000012.1"/>
</dbReference>
<dbReference type="AlphaFoldDB" id="A0A841L126"/>
<accession>A0A841L126</accession>
<name>A0A841L126_9FIRM</name>
<proteinExistence type="predicted"/>
<evidence type="ECO:0000313" key="2">
    <source>
        <dbReference type="Proteomes" id="UP000579281"/>
    </source>
</evidence>
<keyword evidence="2" id="KW-1185">Reference proteome</keyword>